<dbReference type="Proteomes" id="UP000070284">
    <property type="component" value="Unassembled WGS sequence"/>
</dbReference>
<dbReference type="EMBL" id="LHXO01000073">
    <property type="protein sequence ID" value="KXA94217.1"/>
    <property type="molecule type" value="Genomic_DNA"/>
</dbReference>
<keyword evidence="2" id="KW-1185">Reference proteome</keyword>
<dbReference type="PATRIC" id="fig|1698264.3.peg.1819"/>
<reference evidence="1 2" key="1">
    <citation type="journal article" date="2016" name="Sci. Rep.">
        <title>Metabolic traits of an uncultured archaeal lineage -MSBL1- from brine pools of the Red Sea.</title>
        <authorList>
            <person name="Mwirichia R."/>
            <person name="Alam I."/>
            <person name="Rashid M."/>
            <person name="Vinu M."/>
            <person name="Ba-Alawi W."/>
            <person name="Anthony Kamau A."/>
            <person name="Kamanda Ngugi D."/>
            <person name="Goker M."/>
            <person name="Klenk H.P."/>
            <person name="Bajic V."/>
            <person name="Stingl U."/>
        </authorList>
    </citation>
    <scope>NUCLEOTIDE SEQUENCE [LARGE SCALE GENOMIC DNA]</scope>
    <source>
        <strain evidence="1">SCGC-AAA259E19</strain>
    </source>
</reference>
<gene>
    <name evidence="1" type="ORF">AKJ65_05040</name>
</gene>
<evidence type="ECO:0000313" key="2">
    <source>
        <dbReference type="Proteomes" id="UP000070284"/>
    </source>
</evidence>
<evidence type="ECO:0000313" key="1">
    <source>
        <dbReference type="EMBL" id="KXA94217.1"/>
    </source>
</evidence>
<dbReference type="InterPro" id="IPR021079">
    <property type="entry name" value="MeOH-cob_MeTrfase_bsu"/>
</dbReference>
<sequence length="454" mass="50863">MKYDKLEFSSADDLLFGKSGEPVKCGLDLEIGNGRVVPEINYMPKVDDWSNFDEVLESYRGITESVLRRAVNLGIYSVVLETEFVESLNMNLEHTREILEMQKSRMEEYHDEYGLKSALRSTVADLRKMDESIYQSERWNKMMEAFEVSVEGGADIVSIESRGGQEVFSHSMMRGDLEGMIFSQLLAEVDMRRLWEEIVNITRKGKSLPGGDTACAFANSFMKLADGLVDRKVSHVVAAVIRAATAPRSLIAFEEGATGPDKDCGYEGIYMKAITGKPISMEGKTSACAHSSLIGNIPATACDLWSNESVENLKLFGGNTPEVFLEMLSYDCRTMNESLDLSKEKEYRDILTASNKFLDPQALVLAPEPAVRISKAVVNAESFYRSVVAAAREAVKIIKENGENLSLPQKERGYLEKTEEELEALPEKKSKFLDENISKYDDRVKEFEPENYGL</sequence>
<protein>
    <recommendedName>
        <fullName evidence="3">Methanol-5-hydroxybenzimidazolylcobamide methyltransferase</fullName>
    </recommendedName>
</protein>
<comment type="caution">
    <text evidence="1">The sequence shown here is derived from an EMBL/GenBank/DDBJ whole genome shotgun (WGS) entry which is preliminary data.</text>
</comment>
<proteinExistence type="predicted"/>
<evidence type="ECO:0008006" key="3">
    <source>
        <dbReference type="Google" id="ProtNLM"/>
    </source>
</evidence>
<name>A0A133UJ60_9EURY</name>
<organism evidence="1 2">
    <name type="scientific">candidate division MSBL1 archaeon SCGC-AAA259E19</name>
    <dbReference type="NCBI Taxonomy" id="1698264"/>
    <lineage>
        <taxon>Archaea</taxon>
        <taxon>Methanobacteriati</taxon>
        <taxon>Methanobacteriota</taxon>
        <taxon>candidate division MSBL1</taxon>
    </lineage>
</organism>
<dbReference type="AlphaFoldDB" id="A0A133UJ60"/>
<accession>A0A133UJ60</accession>
<dbReference type="Pfam" id="PF12176">
    <property type="entry name" value="MtaB"/>
    <property type="match status" value="1"/>
</dbReference>